<evidence type="ECO:0000256" key="15">
    <source>
        <dbReference type="ARBA" id="ARBA00041979"/>
    </source>
</evidence>
<dbReference type="EMBL" id="BMFZ01000005">
    <property type="protein sequence ID" value="GGA46502.1"/>
    <property type="molecule type" value="Genomic_DNA"/>
</dbReference>
<evidence type="ECO:0000256" key="8">
    <source>
        <dbReference type="ARBA" id="ARBA00022842"/>
    </source>
</evidence>
<keyword evidence="19" id="KW-1185">Reference proteome</keyword>
<evidence type="ECO:0000256" key="1">
    <source>
        <dbReference type="ARBA" id="ARBA00001946"/>
    </source>
</evidence>
<evidence type="ECO:0000259" key="17">
    <source>
        <dbReference type="PROSITE" id="PS51462"/>
    </source>
</evidence>
<dbReference type="PROSITE" id="PS51462">
    <property type="entry name" value="NUDIX"/>
    <property type="match status" value="1"/>
</dbReference>
<organism evidence="18 19">
    <name type="scientific">Hafnia psychrotolerans</name>
    <dbReference type="NCBI Taxonomy" id="1477018"/>
    <lineage>
        <taxon>Bacteria</taxon>
        <taxon>Pseudomonadati</taxon>
        <taxon>Pseudomonadota</taxon>
        <taxon>Gammaproteobacteria</taxon>
        <taxon>Enterobacterales</taxon>
        <taxon>Hafniaceae</taxon>
        <taxon>Hafnia</taxon>
    </lineage>
</organism>
<evidence type="ECO:0000256" key="5">
    <source>
        <dbReference type="ARBA" id="ARBA00022723"/>
    </source>
</evidence>
<dbReference type="NCBIfam" id="TIGR00586">
    <property type="entry name" value="mutt"/>
    <property type="match status" value="1"/>
</dbReference>
<keyword evidence="7" id="KW-0378">Hydrolase</keyword>
<dbReference type="PANTHER" id="PTHR47707">
    <property type="entry name" value="8-OXO-DGTP DIPHOSPHATASE"/>
    <property type="match status" value="1"/>
</dbReference>
<dbReference type="PRINTS" id="PR00502">
    <property type="entry name" value="NUDIXFAMILY"/>
</dbReference>
<comment type="catalytic activity">
    <reaction evidence="11">
        <text>8-oxo-GTP + H2O = 8-oxo-GMP + diphosphate + H(+)</text>
        <dbReference type="Rhea" id="RHEA:67616"/>
        <dbReference type="ChEBI" id="CHEBI:15377"/>
        <dbReference type="ChEBI" id="CHEBI:15378"/>
        <dbReference type="ChEBI" id="CHEBI:33019"/>
        <dbReference type="ChEBI" id="CHEBI:143553"/>
        <dbReference type="ChEBI" id="CHEBI:145694"/>
    </reaction>
</comment>
<dbReference type="Proteomes" id="UP000627464">
    <property type="component" value="Unassembled WGS sequence"/>
</dbReference>
<keyword evidence="9" id="KW-0234">DNA repair</keyword>
<evidence type="ECO:0000256" key="13">
    <source>
        <dbReference type="ARBA" id="ARBA00040794"/>
    </source>
</evidence>
<name>A0ABQ1GLY9_9GAMM</name>
<dbReference type="EC" id="3.6.1.55" evidence="12"/>
<keyword evidence="4" id="KW-0235">DNA replication</keyword>
<evidence type="ECO:0000313" key="19">
    <source>
        <dbReference type="Proteomes" id="UP000627464"/>
    </source>
</evidence>
<gene>
    <name evidence="18" type="primary">mutT</name>
    <name evidence="18" type="ORF">GCM10011328_22010</name>
</gene>
<keyword evidence="5" id="KW-0479">Metal-binding</keyword>
<dbReference type="PRINTS" id="PR01401">
    <property type="entry name" value="MUTATORMUTT"/>
</dbReference>
<dbReference type="SUPFAM" id="SSF55811">
    <property type="entry name" value="Nudix"/>
    <property type="match status" value="1"/>
</dbReference>
<dbReference type="InterPro" id="IPR003561">
    <property type="entry name" value="Mutator_MutT"/>
</dbReference>
<dbReference type="InterPro" id="IPR020476">
    <property type="entry name" value="Nudix_hydrolase"/>
</dbReference>
<keyword evidence="6" id="KW-0227">DNA damage</keyword>
<evidence type="ECO:0000256" key="12">
    <source>
        <dbReference type="ARBA" id="ARBA00038905"/>
    </source>
</evidence>
<proteinExistence type="inferred from homology"/>
<accession>A0ABQ1GLY9</accession>
<comment type="cofactor">
    <cofactor evidence="1">
        <name>Mg(2+)</name>
        <dbReference type="ChEBI" id="CHEBI:18420"/>
    </cofactor>
</comment>
<evidence type="ECO:0000256" key="7">
    <source>
        <dbReference type="ARBA" id="ARBA00022801"/>
    </source>
</evidence>
<comment type="similarity">
    <text evidence="2">Belongs to the Nudix hydrolase family.</text>
</comment>
<evidence type="ECO:0000256" key="3">
    <source>
        <dbReference type="ARBA" id="ARBA00022457"/>
    </source>
</evidence>
<dbReference type="RefSeq" id="WP_188473546.1">
    <property type="nucleotide sequence ID" value="NZ_BMFZ01000005.1"/>
</dbReference>
<dbReference type="InterPro" id="IPR020084">
    <property type="entry name" value="NUDIX_hydrolase_CS"/>
</dbReference>
<dbReference type="InterPro" id="IPR047127">
    <property type="entry name" value="MutT-like"/>
</dbReference>
<feature type="domain" description="Nudix hydrolase" evidence="17">
    <location>
        <begin position="3"/>
        <end position="132"/>
    </location>
</feature>
<evidence type="ECO:0000256" key="16">
    <source>
        <dbReference type="ARBA" id="ARBA00042798"/>
    </source>
</evidence>
<keyword evidence="3" id="KW-0515">Mutator protein</keyword>
<dbReference type="PROSITE" id="PS00893">
    <property type="entry name" value="NUDIX_BOX"/>
    <property type="match status" value="1"/>
</dbReference>
<protein>
    <recommendedName>
        <fullName evidence="13">8-oxo-dGTP diphosphatase</fullName>
        <ecNumber evidence="12">3.6.1.55</ecNumber>
    </recommendedName>
    <alternativeName>
        <fullName evidence="16">7,8-dihydro-8-oxoguanine-triphosphatase</fullName>
    </alternativeName>
    <alternativeName>
        <fullName evidence="15">Mutator protein MutT</fullName>
    </alternativeName>
    <alternativeName>
        <fullName evidence="14">dGTP pyrophosphohydrolase</fullName>
    </alternativeName>
</protein>
<dbReference type="InterPro" id="IPR015797">
    <property type="entry name" value="NUDIX_hydrolase-like_dom_sf"/>
</dbReference>
<keyword evidence="8" id="KW-0460">Magnesium</keyword>
<evidence type="ECO:0000256" key="14">
    <source>
        <dbReference type="ARBA" id="ARBA00041592"/>
    </source>
</evidence>
<comment type="catalytic activity">
    <reaction evidence="10">
        <text>8-oxo-dGTP + H2O = 8-oxo-dGMP + diphosphate + H(+)</text>
        <dbReference type="Rhea" id="RHEA:31575"/>
        <dbReference type="ChEBI" id="CHEBI:15377"/>
        <dbReference type="ChEBI" id="CHEBI:15378"/>
        <dbReference type="ChEBI" id="CHEBI:33019"/>
        <dbReference type="ChEBI" id="CHEBI:63224"/>
        <dbReference type="ChEBI" id="CHEBI:77896"/>
        <dbReference type="EC" id="3.6.1.55"/>
    </reaction>
</comment>
<dbReference type="Gene3D" id="3.90.79.10">
    <property type="entry name" value="Nucleoside Triphosphate Pyrophosphohydrolase"/>
    <property type="match status" value="1"/>
</dbReference>
<dbReference type="CDD" id="cd03425">
    <property type="entry name" value="NUDIX_MutT_NudA_like"/>
    <property type="match status" value="1"/>
</dbReference>
<sequence length="133" mass="15076">MTLKKITISVGIIRNSQNEIFITQRDASSHMAGFWEFPGGKVEADETPCEAVVRELQEETGIVAERPVLIKSLEHIFPDRVIILHFHLVEKWQGEPYGKEGQPMRWLPQSELKPEDFPPANESIVKALISGEI</sequence>
<reference evidence="19" key="1">
    <citation type="journal article" date="2019" name="Int. J. Syst. Evol. Microbiol.">
        <title>The Global Catalogue of Microorganisms (GCM) 10K type strain sequencing project: providing services to taxonomists for standard genome sequencing and annotation.</title>
        <authorList>
            <consortium name="The Broad Institute Genomics Platform"/>
            <consortium name="The Broad Institute Genome Sequencing Center for Infectious Disease"/>
            <person name="Wu L."/>
            <person name="Ma J."/>
        </authorList>
    </citation>
    <scope>NUCLEOTIDE SEQUENCE [LARGE SCALE GENOMIC DNA]</scope>
    <source>
        <strain evidence="19">CGMCC 1.12806</strain>
    </source>
</reference>
<dbReference type="Pfam" id="PF14815">
    <property type="entry name" value="NUDIX_4"/>
    <property type="match status" value="1"/>
</dbReference>
<evidence type="ECO:0000256" key="4">
    <source>
        <dbReference type="ARBA" id="ARBA00022705"/>
    </source>
</evidence>
<dbReference type="InterPro" id="IPR000086">
    <property type="entry name" value="NUDIX_hydrolase_dom"/>
</dbReference>
<comment type="caution">
    <text evidence="18">The sequence shown here is derived from an EMBL/GenBank/DDBJ whole genome shotgun (WGS) entry which is preliminary data.</text>
</comment>
<dbReference type="PANTHER" id="PTHR47707:SF1">
    <property type="entry name" value="NUDIX HYDROLASE FAMILY PROTEIN"/>
    <property type="match status" value="1"/>
</dbReference>
<dbReference type="NCBIfam" id="NF008044">
    <property type="entry name" value="PRK10776.1"/>
    <property type="match status" value="1"/>
</dbReference>
<evidence type="ECO:0000313" key="18">
    <source>
        <dbReference type="EMBL" id="GGA46502.1"/>
    </source>
</evidence>
<evidence type="ECO:0000256" key="11">
    <source>
        <dbReference type="ARBA" id="ARBA00036904"/>
    </source>
</evidence>
<evidence type="ECO:0000256" key="2">
    <source>
        <dbReference type="ARBA" id="ARBA00005582"/>
    </source>
</evidence>
<evidence type="ECO:0000256" key="6">
    <source>
        <dbReference type="ARBA" id="ARBA00022763"/>
    </source>
</evidence>
<evidence type="ECO:0000256" key="9">
    <source>
        <dbReference type="ARBA" id="ARBA00023204"/>
    </source>
</evidence>
<dbReference type="InterPro" id="IPR029119">
    <property type="entry name" value="MutY_C"/>
</dbReference>
<evidence type="ECO:0000256" key="10">
    <source>
        <dbReference type="ARBA" id="ARBA00035861"/>
    </source>
</evidence>